<proteinExistence type="predicted"/>
<evidence type="ECO:0000313" key="2">
    <source>
        <dbReference type="EMBL" id="MDA2809467.1"/>
    </source>
</evidence>
<dbReference type="Proteomes" id="UP001527866">
    <property type="component" value="Unassembled WGS sequence"/>
</dbReference>
<dbReference type="EMBL" id="JAQFWQ010000004">
    <property type="protein sequence ID" value="MDA2809467.1"/>
    <property type="molecule type" value="Genomic_DNA"/>
</dbReference>
<keyword evidence="3" id="KW-1185">Reference proteome</keyword>
<comment type="caution">
    <text evidence="2">The sequence shown here is derived from an EMBL/GenBank/DDBJ whole genome shotgun (WGS) entry which is preliminary data.</text>
</comment>
<accession>A0ABT4TXS6</accession>
<evidence type="ECO:0000313" key="3">
    <source>
        <dbReference type="Proteomes" id="UP001527866"/>
    </source>
</evidence>
<reference evidence="2 3" key="1">
    <citation type="submission" date="2023-01" db="EMBL/GenBank/DDBJ databases">
        <title>Draft genome sequence of Nocardiopsis sp. RSe5-2 isolated from halophytes.</title>
        <authorList>
            <person name="Duangmal K."/>
            <person name="Chantavorakit T."/>
        </authorList>
    </citation>
    <scope>NUCLEOTIDE SEQUENCE [LARGE SCALE GENOMIC DNA]</scope>
    <source>
        <strain evidence="2 3">RSe5-2</strain>
    </source>
</reference>
<name>A0ABT4TXS6_9ACTN</name>
<protein>
    <submittedName>
        <fullName evidence="2">Type IV toxin-antitoxin system AbiEi family antitoxin domain-containing protein</fullName>
    </submittedName>
</protein>
<dbReference type="Pfam" id="PF13338">
    <property type="entry name" value="AbiEi_4"/>
    <property type="match status" value="1"/>
</dbReference>
<sequence>MGDSTTGFDRVRSMAAQQNGLVRAAQLRECGLEEAAIRHHLRRGNLTRAFGLHGVYLVPALVSLRSSYLLRAHALQLSMGPGTVLAGRTAALLWGIQGVPYREQDTLVVWRPTSHSRRDMSGVQVLRGTLDPEDVMSKDGVRVTSPERTLRDTVLCTDRDIAVSLMDSAINLGLVRADRLPALEAANKGRMGQRRTAPWWRLADGRAQSPLETRIRLVCVDAGLPPDDLQHPLLLPGGQNIFGDLWWDTGPVLVEADGANSHAGPSGLFHDQHRQNALLAAYPGLKLLRFSWKDLSSPNTIVATIANALNPQ</sequence>
<dbReference type="InterPro" id="IPR025159">
    <property type="entry name" value="AbiEi_N"/>
</dbReference>
<gene>
    <name evidence="2" type="ORF">O4J56_02345</name>
</gene>
<dbReference type="RefSeq" id="WP_270683373.1">
    <property type="nucleotide sequence ID" value="NZ_JAQFWQ010000004.1"/>
</dbReference>
<feature type="domain" description="AbiEi antitoxin N-terminal" evidence="1">
    <location>
        <begin position="10"/>
        <end position="59"/>
    </location>
</feature>
<evidence type="ECO:0000259" key="1">
    <source>
        <dbReference type="Pfam" id="PF13338"/>
    </source>
</evidence>
<organism evidence="2 3">
    <name type="scientific">Nocardiopsis endophytica</name>
    <dbReference type="NCBI Taxonomy" id="3018445"/>
    <lineage>
        <taxon>Bacteria</taxon>
        <taxon>Bacillati</taxon>
        <taxon>Actinomycetota</taxon>
        <taxon>Actinomycetes</taxon>
        <taxon>Streptosporangiales</taxon>
        <taxon>Nocardiopsidaceae</taxon>
        <taxon>Nocardiopsis</taxon>
    </lineage>
</organism>